<dbReference type="Proteomes" id="UP000238348">
    <property type="component" value="Chromosome"/>
</dbReference>
<evidence type="ECO:0000256" key="2">
    <source>
        <dbReference type="SAM" id="SignalP"/>
    </source>
</evidence>
<feature type="signal peptide" evidence="2">
    <location>
        <begin position="1"/>
        <end position="26"/>
    </location>
</feature>
<evidence type="ECO:0000256" key="1">
    <source>
        <dbReference type="SAM" id="MobiDB-lite"/>
    </source>
</evidence>
<reference evidence="4 5" key="1">
    <citation type="submission" date="2015-09" db="EMBL/GenBank/DDBJ databases">
        <title>Sorangium comparison.</title>
        <authorList>
            <person name="Zaburannyi N."/>
            <person name="Bunk B."/>
            <person name="Overmann J."/>
            <person name="Mueller R."/>
        </authorList>
    </citation>
    <scope>NUCLEOTIDE SEQUENCE [LARGE SCALE GENOMIC DNA]</scope>
    <source>
        <strain evidence="4 5">So ce26</strain>
    </source>
</reference>
<feature type="compositionally biased region" description="Basic and acidic residues" evidence="1">
    <location>
        <begin position="372"/>
        <end position="393"/>
    </location>
</feature>
<feature type="compositionally biased region" description="Low complexity" evidence="1">
    <location>
        <begin position="39"/>
        <end position="53"/>
    </location>
</feature>
<name>A0A2L0EPH3_SORCE</name>
<dbReference type="Pfam" id="PF12275">
    <property type="entry name" value="DUF3616"/>
    <property type="match status" value="1"/>
</dbReference>
<dbReference type="OrthoDB" id="5560405at2"/>
<feature type="region of interest" description="Disordered" evidence="1">
    <location>
        <begin position="27"/>
        <end position="53"/>
    </location>
</feature>
<accession>A0A2L0EPH3</accession>
<sequence length="401" mass="42303">MNRPGRECRPRGMWLWLAGLCACSQAATQGQSPPPPPATAAVAPASPMPAAGAPGARVAAAAPSGPAACDLRRDRLPGLCNVSAMVLLPDCRLLAADDEDRSHRLFAIAPGAAQAPAPVPASGRLLGGGAVLDDEELDLEGAAWVGDRIYWIGSHGNNKLEWKKGKGEHSAVKEKPNRHILFATALSADNDLEPVGTPYRDLARELVKSIPGLASTYKAVHSNAGGLNVEGLAADGEALLIGLRSPVSDPDRRAYVFRLENPAEVLGGKPARVGGPYLLDLGKRGVRSLEWSPSARAWFIVAGPVTHLRADPDAKDGVSQVAGYGEGTALYRWESLDKQPVLVKDLADAKGLQAEGLIATPAGLFVTSDDDEQKRGGKKKCENLPADDPDRYTRSLWIEGP</sequence>
<feature type="domain" description="DUF3616" evidence="3">
    <location>
        <begin position="81"/>
        <end position="308"/>
    </location>
</feature>
<evidence type="ECO:0000313" key="4">
    <source>
        <dbReference type="EMBL" id="AUX41199.1"/>
    </source>
</evidence>
<dbReference type="InterPro" id="IPR011041">
    <property type="entry name" value="Quinoprot_gluc/sorb_DH_b-prop"/>
</dbReference>
<evidence type="ECO:0000259" key="3">
    <source>
        <dbReference type="Pfam" id="PF12275"/>
    </source>
</evidence>
<keyword evidence="2" id="KW-0732">Signal</keyword>
<organism evidence="4 5">
    <name type="scientific">Sorangium cellulosum</name>
    <name type="common">Polyangium cellulosum</name>
    <dbReference type="NCBI Taxonomy" id="56"/>
    <lineage>
        <taxon>Bacteria</taxon>
        <taxon>Pseudomonadati</taxon>
        <taxon>Myxococcota</taxon>
        <taxon>Polyangia</taxon>
        <taxon>Polyangiales</taxon>
        <taxon>Polyangiaceae</taxon>
        <taxon>Sorangium</taxon>
    </lineage>
</organism>
<feature type="region of interest" description="Disordered" evidence="1">
    <location>
        <begin position="368"/>
        <end position="401"/>
    </location>
</feature>
<dbReference type="EMBL" id="CP012673">
    <property type="protein sequence ID" value="AUX41199.1"/>
    <property type="molecule type" value="Genomic_DNA"/>
</dbReference>
<dbReference type="AlphaFoldDB" id="A0A2L0EPH3"/>
<gene>
    <name evidence="4" type="ORF">SOCE26_026090</name>
</gene>
<protein>
    <recommendedName>
        <fullName evidence="3">DUF3616 domain-containing protein</fullName>
    </recommendedName>
</protein>
<evidence type="ECO:0000313" key="5">
    <source>
        <dbReference type="Proteomes" id="UP000238348"/>
    </source>
</evidence>
<dbReference type="InterPro" id="IPR022060">
    <property type="entry name" value="DUF3616"/>
</dbReference>
<dbReference type="PROSITE" id="PS51257">
    <property type="entry name" value="PROKAR_LIPOPROTEIN"/>
    <property type="match status" value="1"/>
</dbReference>
<proteinExistence type="predicted"/>
<feature type="chain" id="PRO_5014727010" description="DUF3616 domain-containing protein" evidence="2">
    <location>
        <begin position="27"/>
        <end position="401"/>
    </location>
</feature>
<dbReference type="SUPFAM" id="SSF50952">
    <property type="entry name" value="Soluble quinoprotein glucose dehydrogenase"/>
    <property type="match status" value="1"/>
</dbReference>
<dbReference type="RefSeq" id="WP_159396880.1">
    <property type="nucleotide sequence ID" value="NZ_CP012673.1"/>
</dbReference>